<comment type="caution">
    <text evidence="1">The sequence shown here is derived from an EMBL/GenBank/DDBJ whole genome shotgun (WGS) entry which is preliminary data.</text>
</comment>
<gene>
    <name evidence="1" type="ORF">LTR37_017025</name>
</gene>
<proteinExistence type="predicted"/>
<name>A0ACC3ML74_9PEZI</name>
<protein>
    <submittedName>
        <fullName evidence="1">Uncharacterized protein</fullName>
    </submittedName>
</protein>
<organism evidence="1 2">
    <name type="scientific">Vermiconidia calcicola</name>
    <dbReference type="NCBI Taxonomy" id="1690605"/>
    <lineage>
        <taxon>Eukaryota</taxon>
        <taxon>Fungi</taxon>
        <taxon>Dikarya</taxon>
        <taxon>Ascomycota</taxon>
        <taxon>Pezizomycotina</taxon>
        <taxon>Dothideomycetes</taxon>
        <taxon>Dothideomycetidae</taxon>
        <taxon>Mycosphaerellales</taxon>
        <taxon>Extremaceae</taxon>
        <taxon>Vermiconidia</taxon>
    </lineage>
</organism>
<keyword evidence="2" id="KW-1185">Reference proteome</keyword>
<accession>A0ACC3ML74</accession>
<evidence type="ECO:0000313" key="1">
    <source>
        <dbReference type="EMBL" id="KAK3698200.1"/>
    </source>
</evidence>
<sequence>MTGKPSSSTAHTADAVSYNAHHGKRPEMLQNRPPPSNAERTETTPVAGGSRTQAGRTENASDPSASEARRHLVAAACSLTLLIVMATTEVVSNYLGWFDLRKNSTHVLQLEIVLVTALVCGLSSMWQVKRCISKMEKTTQIAAQTV</sequence>
<evidence type="ECO:0000313" key="2">
    <source>
        <dbReference type="Proteomes" id="UP001281147"/>
    </source>
</evidence>
<dbReference type="Proteomes" id="UP001281147">
    <property type="component" value="Unassembled WGS sequence"/>
</dbReference>
<reference evidence="1" key="1">
    <citation type="submission" date="2023-07" db="EMBL/GenBank/DDBJ databases">
        <title>Black Yeasts Isolated from many extreme environments.</title>
        <authorList>
            <person name="Coleine C."/>
            <person name="Stajich J.E."/>
            <person name="Selbmann L."/>
        </authorList>
    </citation>
    <scope>NUCLEOTIDE SEQUENCE</scope>
    <source>
        <strain evidence="1">CCFEE 5714</strain>
    </source>
</reference>
<dbReference type="EMBL" id="JAUTXU010000213">
    <property type="protein sequence ID" value="KAK3698200.1"/>
    <property type="molecule type" value="Genomic_DNA"/>
</dbReference>